<dbReference type="InterPro" id="IPR042493">
    <property type="entry name" value="XPD_DNA_FeS"/>
</dbReference>
<dbReference type="GO" id="GO:0005634">
    <property type="term" value="C:nucleus"/>
    <property type="evidence" value="ECO:0007669"/>
    <property type="project" value="UniProtKB-SubCell"/>
</dbReference>
<dbReference type="NCBIfam" id="TIGR00604">
    <property type="entry name" value="rad3"/>
    <property type="match status" value="1"/>
</dbReference>
<dbReference type="CDD" id="cd18788">
    <property type="entry name" value="SF2_C_XPD"/>
    <property type="match status" value="1"/>
</dbReference>
<dbReference type="PROSITE" id="PS00690">
    <property type="entry name" value="DEAH_ATP_HELICASE"/>
    <property type="match status" value="1"/>
</dbReference>
<organism evidence="13 14">
    <name type="scientific">Phytophthora nicotianae</name>
    <name type="common">Potato buckeye rot agent</name>
    <name type="synonym">Phytophthora parasitica</name>
    <dbReference type="NCBI Taxonomy" id="4792"/>
    <lineage>
        <taxon>Eukaryota</taxon>
        <taxon>Sar</taxon>
        <taxon>Stramenopiles</taxon>
        <taxon>Oomycota</taxon>
        <taxon>Peronosporomycetes</taxon>
        <taxon>Peronosporales</taxon>
        <taxon>Peronosporaceae</taxon>
        <taxon>Phytophthora</taxon>
    </lineage>
</organism>
<dbReference type="InterPro" id="IPR014013">
    <property type="entry name" value="Helic_SF1/SF2_ATP-bd_DinG/Rad3"/>
</dbReference>
<keyword evidence="5" id="KW-0347">Helicase</keyword>
<dbReference type="GO" id="GO:0006289">
    <property type="term" value="P:nucleotide-excision repair"/>
    <property type="evidence" value="ECO:0007669"/>
    <property type="project" value="TreeGrafter"/>
</dbReference>
<reference evidence="13 14" key="1">
    <citation type="submission" date="2015-11" db="EMBL/GenBank/DDBJ databases">
        <title>Genomes and virulence difference between two physiological races of Phytophthora nicotianae.</title>
        <authorList>
            <person name="Liu H."/>
            <person name="Ma X."/>
            <person name="Yu H."/>
            <person name="Fang D."/>
            <person name="Li Y."/>
            <person name="Wang X."/>
            <person name="Wang W."/>
            <person name="Dong Y."/>
            <person name="Xiao B."/>
        </authorList>
    </citation>
    <scope>NUCLEOTIDE SEQUENCE [LARGE SCALE GENOMIC DNA]</scope>
    <source>
        <strain evidence="14">race 1</strain>
    </source>
</reference>
<feature type="compositionally biased region" description="Polar residues" evidence="11">
    <location>
        <begin position="148"/>
        <end position="157"/>
    </location>
</feature>
<dbReference type="GO" id="GO:0003678">
    <property type="term" value="F:DNA helicase activity"/>
    <property type="evidence" value="ECO:0007669"/>
    <property type="project" value="InterPro"/>
</dbReference>
<evidence type="ECO:0000256" key="7">
    <source>
        <dbReference type="ARBA" id="ARBA00023004"/>
    </source>
</evidence>
<feature type="compositionally biased region" description="Low complexity" evidence="11">
    <location>
        <begin position="158"/>
        <end position="174"/>
    </location>
</feature>
<dbReference type="InterPro" id="IPR010614">
    <property type="entry name" value="RAD3-like_helicase_DEAD"/>
</dbReference>
<evidence type="ECO:0000256" key="9">
    <source>
        <dbReference type="ARBA" id="ARBA00023235"/>
    </source>
</evidence>
<evidence type="ECO:0000256" key="10">
    <source>
        <dbReference type="ARBA" id="ARBA00023242"/>
    </source>
</evidence>
<dbReference type="PANTHER" id="PTHR11472:SF47">
    <property type="entry name" value="FANCONI ANEMIA GROUP J PROTEIN"/>
    <property type="match status" value="1"/>
</dbReference>
<keyword evidence="8" id="KW-0411">Iron-sulfur</keyword>
<name>A0A0W8DL57_PHYNI</name>
<gene>
    <name evidence="13" type="ORF">AM588_10009272</name>
</gene>
<dbReference type="InterPro" id="IPR027417">
    <property type="entry name" value="P-loop_NTPase"/>
</dbReference>
<proteinExistence type="predicted"/>
<dbReference type="SMART" id="SM00488">
    <property type="entry name" value="DEXDc2"/>
    <property type="match status" value="1"/>
</dbReference>
<dbReference type="GO" id="GO:0005524">
    <property type="term" value="F:ATP binding"/>
    <property type="evidence" value="ECO:0007669"/>
    <property type="project" value="UniProtKB-KW"/>
</dbReference>
<keyword evidence="6" id="KW-0067">ATP-binding</keyword>
<comment type="caution">
    <text evidence="13">The sequence shown here is derived from an EMBL/GenBank/DDBJ whole genome shotgun (WGS) entry which is preliminary data.</text>
</comment>
<dbReference type="PANTHER" id="PTHR11472">
    <property type="entry name" value="DNA REPAIR DEAD HELICASE RAD3/XP-D SUBFAMILY MEMBER"/>
    <property type="match status" value="1"/>
</dbReference>
<feature type="region of interest" description="Disordered" evidence="11">
    <location>
        <begin position="148"/>
        <end position="189"/>
    </location>
</feature>
<dbReference type="GO" id="GO:0016818">
    <property type="term" value="F:hydrolase activity, acting on acid anhydrides, in phosphorus-containing anhydrides"/>
    <property type="evidence" value="ECO:0007669"/>
    <property type="project" value="InterPro"/>
</dbReference>
<dbReference type="FunFam" id="3.40.50.300:FF:005857">
    <property type="entry name" value="Uncharacterized protein"/>
    <property type="match status" value="1"/>
</dbReference>
<dbReference type="Gene3D" id="1.10.275.40">
    <property type="match status" value="1"/>
</dbReference>
<dbReference type="InterPro" id="IPR006555">
    <property type="entry name" value="ATP-dep_Helicase_C"/>
</dbReference>
<evidence type="ECO:0000256" key="1">
    <source>
        <dbReference type="ARBA" id="ARBA00004123"/>
    </source>
</evidence>
<evidence type="ECO:0000313" key="14">
    <source>
        <dbReference type="Proteomes" id="UP000054636"/>
    </source>
</evidence>
<dbReference type="Pfam" id="PF13307">
    <property type="entry name" value="Helicase_C_2"/>
    <property type="match status" value="1"/>
</dbReference>
<dbReference type="Gene3D" id="1.10.30.20">
    <property type="entry name" value="Bacterial XPD DNA helicase, FeS cluster domain"/>
    <property type="match status" value="1"/>
</dbReference>
<dbReference type="PROSITE" id="PS51193">
    <property type="entry name" value="HELICASE_ATP_BIND_2"/>
    <property type="match status" value="1"/>
</dbReference>
<dbReference type="AlphaFoldDB" id="A0A0W8DL57"/>
<dbReference type="Pfam" id="PF06733">
    <property type="entry name" value="DEAD_2"/>
    <property type="match status" value="1"/>
</dbReference>
<dbReference type="GO" id="GO:0046872">
    <property type="term" value="F:metal ion binding"/>
    <property type="evidence" value="ECO:0007669"/>
    <property type="project" value="UniProtKB-KW"/>
</dbReference>
<accession>A0A0W8DL57</accession>
<evidence type="ECO:0000256" key="2">
    <source>
        <dbReference type="ARBA" id="ARBA00022723"/>
    </source>
</evidence>
<keyword evidence="3" id="KW-0547">Nucleotide-binding</keyword>
<protein>
    <recommendedName>
        <fullName evidence="12">Helicase ATP-binding domain-containing protein</fullName>
    </recommendedName>
</protein>
<dbReference type="InterPro" id="IPR006554">
    <property type="entry name" value="Helicase-like_DEXD_c2"/>
</dbReference>
<dbReference type="Proteomes" id="UP000054636">
    <property type="component" value="Unassembled WGS sequence"/>
</dbReference>
<evidence type="ECO:0000256" key="3">
    <source>
        <dbReference type="ARBA" id="ARBA00022741"/>
    </source>
</evidence>
<keyword evidence="4" id="KW-0378">Hydrolase</keyword>
<evidence type="ECO:0000256" key="5">
    <source>
        <dbReference type="ARBA" id="ARBA00022806"/>
    </source>
</evidence>
<keyword evidence="7" id="KW-0408">Iron</keyword>
<dbReference type="SMART" id="SM00491">
    <property type="entry name" value="HELICc2"/>
    <property type="match status" value="1"/>
</dbReference>
<evidence type="ECO:0000313" key="13">
    <source>
        <dbReference type="EMBL" id="KUF97114.1"/>
    </source>
</evidence>
<comment type="subcellular location">
    <subcellularLocation>
        <location evidence="1">Nucleus</location>
    </subcellularLocation>
</comment>
<dbReference type="SUPFAM" id="SSF52540">
    <property type="entry name" value="P-loop containing nucleoside triphosphate hydrolases"/>
    <property type="match status" value="1"/>
</dbReference>
<keyword evidence="9" id="KW-0413">Isomerase</keyword>
<dbReference type="InterPro" id="IPR013020">
    <property type="entry name" value="Rad3/Chl1-like"/>
</dbReference>
<dbReference type="GO" id="GO:0003677">
    <property type="term" value="F:DNA binding"/>
    <property type="evidence" value="ECO:0007669"/>
    <property type="project" value="InterPro"/>
</dbReference>
<dbReference type="GO" id="GO:1990918">
    <property type="term" value="P:double-strand break repair involved in meiotic recombination"/>
    <property type="evidence" value="ECO:0007669"/>
    <property type="project" value="TreeGrafter"/>
</dbReference>
<keyword evidence="2" id="KW-0479">Metal-binding</keyword>
<sequence length="829" mass="93470">MEAPADETSVLIMGHRVAFPAGKNPFPAQLAVMSSTLSALKRKQHALVESPTGSGKTLALLSSCLTFQRDYMEEAMAKYYQRRVQQQQQQQMQQLRAQQQQNQNQSQINQVTGWDDDAFGLLQRSLKRFKRENGAAAVDVIDLTASSTQESALPTTPETQELYQESQQQSQQVKQEGEDETAFGPNVNSEPMFVNEKCQELRIEKERRRMAGDMEDEGGCKYSQTSFSRLRAQSPQVWDIEDISKLASTCEECAYFFSKNELETAHVVFCPYNYILDPSIRKAVGISLQNSIVVLDEAHNVEDTCRSGASLEITNNMLSSAIKSFDDVIWQEDEGYQPPAYDAVRHMLSSVETWFTVNEELVRDPEDVDDDDCHVLWSTEDALDVLCQCKLIEVSDADIAEIAQHEQLKLATPGKKFLLSNSALNTATRLISVATYMFSNNGKNADDFKLLITKKMRLNDEGEEVIDTKLCIWCLSAAVVFAEVARNSHSVILASGTLSPMDSFAGELGVEFPIRLEANHVVNMRKQVFVGALMNGPGGVDLLSTYKNQQNFQYQDSMGYLLLQYAQMIPGGILMFFPSYALMGILKARWERTGIWAKLEKHKKMFSEPRQGGKDFDELLDKYKNIIAQHAATRDVPSGWINGNSEPRETGAIFLAVYRGKVSEGIDFSDDNARAVLAVGIPFPNFKDLKVSLKREYQDNKSRDDRRLVNGSWWYKLQAFRALNQALGRCIRHRRDYGAILLIDSRHRNNIHGNSLSKWMRPHVQEFRSSEDCNSLFAEFFQRNQAETPVMVPVLEPEPAPAPLVPTPGPFVLEYEDDISIKAEAQTVP</sequence>
<dbReference type="EMBL" id="LNFP01000127">
    <property type="protein sequence ID" value="KUF97114.1"/>
    <property type="molecule type" value="Genomic_DNA"/>
</dbReference>
<dbReference type="Gene3D" id="3.40.50.300">
    <property type="entry name" value="P-loop containing nucleotide triphosphate hydrolases"/>
    <property type="match status" value="2"/>
</dbReference>
<feature type="domain" description="Helicase ATP-binding" evidence="12">
    <location>
        <begin position="15"/>
        <end position="358"/>
    </location>
</feature>
<keyword evidence="10" id="KW-0539">Nucleus</keyword>
<evidence type="ECO:0000256" key="8">
    <source>
        <dbReference type="ARBA" id="ARBA00023014"/>
    </source>
</evidence>
<evidence type="ECO:0000256" key="11">
    <source>
        <dbReference type="SAM" id="MobiDB-lite"/>
    </source>
</evidence>
<evidence type="ECO:0000256" key="4">
    <source>
        <dbReference type="ARBA" id="ARBA00022801"/>
    </source>
</evidence>
<dbReference type="InterPro" id="IPR045028">
    <property type="entry name" value="DinG/Rad3-like"/>
</dbReference>
<evidence type="ECO:0000259" key="12">
    <source>
        <dbReference type="PROSITE" id="PS51193"/>
    </source>
</evidence>
<dbReference type="InterPro" id="IPR002464">
    <property type="entry name" value="DNA/RNA_helicase_DEAH_CS"/>
</dbReference>
<dbReference type="GO" id="GO:0051536">
    <property type="term" value="F:iron-sulfur cluster binding"/>
    <property type="evidence" value="ECO:0007669"/>
    <property type="project" value="UniProtKB-KW"/>
</dbReference>
<evidence type="ECO:0000256" key="6">
    <source>
        <dbReference type="ARBA" id="ARBA00022840"/>
    </source>
</evidence>